<accession>A0A1A8GIW1</accession>
<evidence type="ECO:0000313" key="1">
    <source>
        <dbReference type="EMBL" id="SBQ71740.1"/>
    </source>
</evidence>
<dbReference type="EMBL" id="HAEC01003663">
    <property type="protein sequence ID" value="SBQ71740.1"/>
    <property type="molecule type" value="Transcribed_RNA"/>
</dbReference>
<gene>
    <name evidence="1" type="primary">SLTM</name>
</gene>
<feature type="non-terminal residue" evidence="1">
    <location>
        <position position="1"/>
    </location>
</feature>
<reference evidence="1" key="1">
    <citation type="submission" date="2016-05" db="EMBL/GenBank/DDBJ databases">
        <authorList>
            <person name="Lavstsen T."/>
            <person name="Jespersen J.S."/>
        </authorList>
    </citation>
    <scope>NUCLEOTIDE SEQUENCE</scope>
    <source>
        <tissue evidence="1">Brain</tissue>
    </source>
</reference>
<proteinExistence type="predicted"/>
<feature type="non-terminal residue" evidence="1">
    <location>
        <position position="36"/>
    </location>
</feature>
<name>A0A1A8GIW1_9TELE</name>
<dbReference type="AlphaFoldDB" id="A0A1A8GIW1"/>
<reference evidence="1" key="2">
    <citation type="submission" date="2016-06" db="EMBL/GenBank/DDBJ databases">
        <title>The genome of a short-lived fish provides insights into sex chromosome evolution and the genetic control of aging.</title>
        <authorList>
            <person name="Reichwald K."/>
            <person name="Felder M."/>
            <person name="Petzold A."/>
            <person name="Koch P."/>
            <person name="Groth M."/>
            <person name="Platzer M."/>
        </authorList>
    </citation>
    <scope>NUCLEOTIDE SEQUENCE</scope>
    <source>
        <tissue evidence="1">Brain</tissue>
    </source>
</reference>
<organism evidence="1">
    <name type="scientific">Nothobranchius korthausae</name>
    <dbReference type="NCBI Taxonomy" id="1143690"/>
    <lineage>
        <taxon>Eukaryota</taxon>
        <taxon>Metazoa</taxon>
        <taxon>Chordata</taxon>
        <taxon>Craniata</taxon>
        <taxon>Vertebrata</taxon>
        <taxon>Euteleostomi</taxon>
        <taxon>Actinopterygii</taxon>
        <taxon>Neopterygii</taxon>
        <taxon>Teleostei</taxon>
        <taxon>Neoteleostei</taxon>
        <taxon>Acanthomorphata</taxon>
        <taxon>Ovalentaria</taxon>
        <taxon>Atherinomorphae</taxon>
        <taxon>Cyprinodontiformes</taxon>
        <taxon>Nothobranchiidae</taxon>
        <taxon>Nothobranchius</taxon>
    </lineage>
</organism>
<protein>
    <submittedName>
        <fullName evidence="1">SAFB-like, transcription modulator</fullName>
    </submittedName>
</protein>
<sequence>NVKIDLALKVLRLDIAQRLEVDFPLKTLTWTCPPKT</sequence>